<feature type="transmembrane region" description="Helical" evidence="2">
    <location>
        <begin position="104"/>
        <end position="127"/>
    </location>
</feature>
<keyword evidence="4" id="KW-1185">Reference proteome</keyword>
<feature type="region of interest" description="Disordered" evidence="1">
    <location>
        <begin position="1"/>
        <end position="20"/>
    </location>
</feature>
<protein>
    <submittedName>
        <fullName evidence="3">Uncharacterized protein</fullName>
    </submittedName>
</protein>
<keyword evidence="2" id="KW-0472">Membrane</keyword>
<keyword evidence="2" id="KW-0812">Transmembrane</keyword>
<keyword evidence="2" id="KW-1133">Transmembrane helix</keyword>
<comment type="caution">
    <text evidence="3">The sequence shown here is derived from an EMBL/GenBank/DDBJ whole genome shotgun (WGS) entry which is preliminary data.</text>
</comment>
<evidence type="ECO:0000313" key="4">
    <source>
        <dbReference type="Proteomes" id="UP001201812"/>
    </source>
</evidence>
<gene>
    <name evidence="3" type="ORF">DdX_04894</name>
</gene>
<evidence type="ECO:0000313" key="3">
    <source>
        <dbReference type="EMBL" id="KAI1720652.1"/>
    </source>
</evidence>
<proteinExistence type="predicted"/>
<evidence type="ECO:0000256" key="2">
    <source>
        <dbReference type="SAM" id="Phobius"/>
    </source>
</evidence>
<name>A0AAD4NAS5_9BILA</name>
<evidence type="ECO:0000256" key="1">
    <source>
        <dbReference type="SAM" id="MobiDB-lite"/>
    </source>
</evidence>
<organism evidence="3 4">
    <name type="scientific">Ditylenchus destructor</name>
    <dbReference type="NCBI Taxonomy" id="166010"/>
    <lineage>
        <taxon>Eukaryota</taxon>
        <taxon>Metazoa</taxon>
        <taxon>Ecdysozoa</taxon>
        <taxon>Nematoda</taxon>
        <taxon>Chromadorea</taxon>
        <taxon>Rhabditida</taxon>
        <taxon>Tylenchina</taxon>
        <taxon>Tylenchomorpha</taxon>
        <taxon>Sphaerularioidea</taxon>
        <taxon>Anguinidae</taxon>
        <taxon>Anguininae</taxon>
        <taxon>Ditylenchus</taxon>
    </lineage>
</organism>
<dbReference type="AlphaFoldDB" id="A0AAD4NAS5"/>
<dbReference type="EMBL" id="JAKKPZ010000005">
    <property type="protein sequence ID" value="KAI1720652.1"/>
    <property type="molecule type" value="Genomic_DNA"/>
</dbReference>
<reference evidence="3" key="1">
    <citation type="submission" date="2022-01" db="EMBL/GenBank/DDBJ databases">
        <title>Genome Sequence Resource for Two Populations of Ditylenchus destructor, the Migratory Endoparasitic Phytonematode.</title>
        <authorList>
            <person name="Zhang H."/>
            <person name="Lin R."/>
            <person name="Xie B."/>
        </authorList>
    </citation>
    <scope>NUCLEOTIDE SEQUENCE</scope>
    <source>
        <strain evidence="3">BazhouSP</strain>
    </source>
</reference>
<sequence length="136" mass="15202">MASECPFSTEKKTQHTTAKPNGNTNFAAAVPANPLLIIRVATLTVLFYYYFFMAILAGNCIISLYVGNIQTAGGEEQLRAPKDDRCSQRELAGTRYKKGEQSSFCFYTSIICIVALVGWVPRTYLFFPFRSKSSFI</sequence>
<feature type="transmembrane region" description="Helical" evidence="2">
    <location>
        <begin position="47"/>
        <end position="67"/>
    </location>
</feature>
<accession>A0AAD4NAS5</accession>
<dbReference type="Proteomes" id="UP001201812">
    <property type="component" value="Unassembled WGS sequence"/>
</dbReference>